<evidence type="ECO:0000313" key="6">
    <source>
        <dbReference type="Proteomes" id="UP000196402"/>
    </source>
</evidence>
<dbReference type="Pfam" id="PF13489">
    <property type="entry name" value="Methyltransf_23"/>
    <property type="match status" value="1"/>
</dbReference>
<proteinExistence type="predicted"/>
<dbReference type="InterPro" id="IPR029063">
    <property type="entry name" value="SAM-dependent_MTases_sf"/>
</dbReference>
<dbReference type="PANTHER" id="PTHR43464">
    <property type="entry name" value="METHYLTRANSFERASE"/>
    <property type="match status" value="1"/>
</dbReference>
<dbReference type="KEGG" id="pvx:PVX_096130"/>
<dbReference type="OrthoDB" id="3265906at2759"/>
<dbReference type="GO" id="GO:0005739">
    <property type="term" value="C:mitochondrion"/>
    <property type="evidence" value="ECO:0007669"/>
    <property type="project" value="TreeGrafter"/>
</dbReference>
<dbReference type="VEuPathDB" id="PlasmoDB:PVW1_030027300"/>
<dbReference type="AlphaFoldDB" id="A0A1G4GSE6"/>
<name>A0A1G4GSE6_PLAVI</name>
<dbReference type="VEuPathDB" id="PlasmoDB:PVPAM_030024700"/>
<keyword evidence="2 5" id="KW-0808">Transferase</keyword>
<dbReference type="eggNOG" id="KOG1270">
    <property type="taxonomic scope" value="Eukaryota"/>
</dbReference>
<dbReference type="EMBL" id="LT615241">
    <property type="protein sequence ID" value="SCO65434.1"/>
    <property type="molecule type" value="Genomic_DNA"/>
</dbReference>
<evidence type="ECO:0000256" key="1">
    <source>
        <dbReference type="ARBA" id="ARBA00022603"/>
    </source>
</evidence>
<dbReference type="VEuPathDB" id="PlasmoDB:PVP01_0320000"/>
<dbReference type="Gene3D" id="3.40.50.150">
    <property type="entry name" value="Vaccinia Virus protein VP39"/>
    <property type="match status" value="1"/>
</dbReference>
<accession>A0A1G4GSE6</accession>
<gene>
    <name evidence="5" type="ORF">PVT01_030024900</name>
</gene>
<dbReference type="GO" id="GO:0032259">
    <property type="term" value="P:methylation"/>
    <property type="evidence" value="ECO:0007669"/>
    <property type="project" value="UniProtKB-KW"/>
</dbReference>
<dbReference type="GO" id="GO:0010420">
    <property type="term" value="F:polyprenyldihydroxybenzoate methyltransferase activity"/>
    <property type="evidence" value="ECO:0007669"/>
    <property type="project" value="TreeGrafter"/>
</dbReference>
<dbReference type="Proteomes" id="UP000196402">
    <property type="component" value="Chromosome 3"/>
</dbReference>
<keyword evidence="1 5" id="KW-0489">Methyltransferase</keyword>
<evidence type="ECO:0000313" key="5">
    <source>
        <dbReference type="EMBL" id="SCO65434.1"/>
    </source>
</evidence>
<evidence type="ECO:0000256" key="4">
    <source>
        <dbReference type="SAM" id="MobiDB-lite"/>
    </source>
</evidence>
<organism evidence="5 6">
    <name type="scientific">Plasmodium vivax</name>
    <name type="common">malaria parasite P. vivax</name>
    <dbReference type="NCBI Taxonomy" id="5855"/>
    <lineage>
        <taxon>Eukaryota</taxon>
        <taxon>Sar</taxon>
        <taxon>Alveolata</taxon>
        <taxon>Apicomplexa</taxon>
        <taxon>Aconoidasida</taxon>
        <taxon>Haemosporida</taxon>
        <taxon>Plasmodiidae</taxon>
        <taxon>Plasmodium</taxon>
        <taxon>Plasmodium (Plasmodium)</taxon>
    </lineage>
</organism>
<sequence>MQHMQHMQHLLEGLKPSGGNPALVGRPFLRRQRRHKTFDERERAFFDQMHSEWWNDHQKAKPTWCDVLHKVAGANTYSLHDYNRHRFHFISRNYAFLFYEKMKEGGQQGRQKEGKRKGEEKESKGETKENKGEHPNDITINVLDVGCGGGILCEYMRRNFPYFCLQSDVVGRGAGCGDVPGRKVQINIDGIDVSSKLIDVARRRQQAEGAQYTGVAPLHTSNGKGDIPPRPSRLEEGPYWGENQRENTPWSNLNVQINQSYYNCDVSDFTKWSNREGKRKYNIVVSSEVIEHVPNGKKEEHIRCISQLCSPEALVVFTTIGKNFLSYLYSIILAEYVTGMVKKGTHNYEQFIGSDQLTQLCALFDLQNLSTEHAVYVPFLRDYFPTRWLRLLYLSAFVYRGGG</sequence>
<evidence type="ECO:0000256" key="2">
    <source>
        <dbReference type="ARBA" id="ARBA00022679"/>
    </source>
</evidence>
<dbReference type="PANTHER" id="PTHR43464:SF19">
    <property type="entry name" value="UBIQUINONE BIOSYNTHESIS O-METHYLTRANSFERASE, MITOCHONDRIAL"/>
    <property type="match status" value="1"/>
</dbReference>
<feature type="region of interest" description="Disordered" evidence="4">
    <location>
        <begin position="107"/>
        <end position="136"/>
    </location>
</feature>
<keyword evidence="5" id="KW-0830">Ubiquinone</keyword>
<dbReference type="SUPFAM" id="SSF53335">
    <property type="entry name" value="S-adenosyl-L-methionine-dependent methyltransferases"/>
    <property type="match status" value="1"/>
</dbReference>
<evidence type="ECO:0000256" key="3">
    <source>
        <dbReference type="ARBA" id="ARBA00022691"/>
    </source>
</evidence>
<keyword evidence="3" id="KW-0949">S-adenosyl-L-methionine</keyword>
<dbReference type="VEuPathDB" id="PlasmoDB:PVX_096130"/>
<protein>
    <submittedName>
        <fullName evidence="5">3-demethylubiquinone-9 3-methyltransferase, putative</fullName>
    </submittedName>
</protein>
<dbReference type="OMA" id="GILCEYM"/>
<reference evidence="5 6" key="1">
    <citation type="submission" date="2016-07" db="EMBL/GenBank/DDBJ databases">
        <authorList>
            <consortium name="Pathogen Informatics"/>
        </authorList>
    </citation>
    <scope>NUCLEOTIDE SEQUENCE [LARGE SCALE GENOMIC DNA]</scope>
</reference>
<dbReference type="RefSeq" id="XP_001612782.1">
    <property type="nucleotide sequence ID" value="XM_001612732.1"/>
</dbReference>